<comment type="caution">
    <text evidence="2">The sequence shown here is derived from an EMBL/GenBank/DDBJ whole genome shotgun (WGS) entry which is preliminary data.</text>
</comment>
<gene>
    <name evidence="2" type="ORF">LMG32289_00173</name>
</gene>
<evidence type="ECO:0000313" key="3">
    <source>
        <dbReference type="Proteomes" id="UP000706525"/>
    </source>
</evidence>
<protein>
    <submittedName>
        <fullName evidence="2">Uncharacterized protein</fullName>
    </submittedName>
</protein>
<feature type="signal peptide" evidence="1">
    <location>
        <begin position="1"/>
        <end position="38"/>
    </location>
</feature>
<sequence length="176" mass="19009">MPFSACGRRHRWPVLLSTAMLLALPALNVATASGQSLAVSNTNDSVVARLVAQRARSDQPVALSTLTSFEWDSFSVIRAPAGESMANCGRQGFLPCGPELRPAPDSVIQVLRFERNGEFVYEERIMAASGRFAEPLPTAVPRPQATLVSCPGQGRQPLWCLQPHGPRPAQRFLDGG</sequence>
<reference evidence="2 3" key="1">
    <citation type="submission" date="2021-08" db="EMBL/GenBank/DDBJ databases">
        <authorList>
            <person name="Peeters C."/>
        </authorList>
    </citation>
    <scope>NUCLEOTIDE SEQUENCE [LARGE SCALE GENOMIC DNA]</scope>
    <source>
        <strain evidence="2 3">LMG 32289</strain>
    </source>
</reference>
<evidence type="ECO:0000313" key="2">
    <source>
        <dbReference type="EMBL" id="CAG9163753.1"/>
    </source>
</evidence>
<organism evidence="2 3">
    <name type="scientific">Cupriavidus pampae</name>
    <dbReference type="NCBI Taxonomy" id="659251"/>
    <lineage>
        <taxon>Bacteria</taxon>
        <taxon>Pseudomonadati</taxon>
        <taxon>Pseudomonadota</taxon>
        <taxon>Betaproteobacteria</taxon>
        <taxon>Burkholderiales</taxon>
        <taxon>Burkholderiaceae</taxon>
        <taxon>Cupriavidus</taxon>
    </lineage>
</organism>
<proteinExistence type="predicted"/>
<keyword evidence="1" id="KW-0732">Signal</keyword>
<name>A0ABN7XST5_9BURK</name>
<evidence type="ECO:0000256" key="1">
    <source>
        <dbReference type="SAM" id="SignalP"/>
    </source>
</evidence>
<feature type="chain" id="PRO_5045626473" evidence="1">
    <location>
        <begin position="39"/>
        <end position="176"/>
    </location>
</feature>
<keyword evidence="3" id="KW-1185">Reference proteome</keyword>
<accession>A0ABN7XST5</accession>
<dbReference type="Proteomes" id="UP000706525">
    <property type="component" value="Unassembled WGS sequence"/>
</dbReference>
<dbReference type="RefSeq" id="WP_223980674.1">
    <property type="nucleotide sequence ID" value="NZ_CAJZAG010000001.1"/>
</dbReference>
<dbReference type="EMBL" id="CAJZAG010000001">
    <property type="protein sequence ID" value="CAG9163753.1"/>
    <property type="molecule type" value="Genomic_DNA"/>
</dbReference>